<proteinExistence type="predicted"/>
<organism evidence="1 2">
    <name type="scientific">Lysinibacillus xylanilyticus</name>
    <dbReference type="NCBI Taxonomy" id="582475"/>
    <lineage>
        <taxon>Bacteria</taxon>
        <taxon>Bacillati</taxon>
        <taxon>Bacillota</taxon>
        <taxon>Bacilli</taxon>
        <taxon>Bacillales</taxon>
        <taxon>Bacillaceae</taxon>
        <taxon>Lysinibacillus</taxon>
    </lineage>
</organism>
<name>A0ABV3VSZ6_9BACI</name>
<evidence type="ECO:0000313" key="2">
    <source>
        <dbReference type="Proteomes" id="UP001558534"/>
    </source>
</evidence>
<dbReference type="EMBL" id="JBFRHK010000001">
    <property type="protein sequence ID" value="MEX3744026.1"/>
    <property type="molecule type" value="Genomic_DNA"/>
</dbReference>
<dbReference type="Proteomes" id="UP001558534">
    <property type="component" value="Unassembled WGS sequence"/>
</dbReference>
<comment type="caution">
    <text evidence="1">The sequence shown here is derived from an EMBL/GenBank/DDBJ whole genome shotgun (WGS) entry which is preliminary data.</text>
</comment>
<protein>
    <submittedName>
        <fullName evidence="1">Uncharacterized protein</fullName>
    </submittedName>
</protein>
<dbReference type="RefSeq" id="WP_368635041.1">
    <property type="nucleotide sequence ID" value="NZ_JBFRHK010000001.1"/>
</dbReference>
<evidence type="ECO:0000313" key="1">
    <source>
        <dbReference type="EMBL" id="MEX3744026.1"/>
    </source>
</evidence>
<keyword evidence="2" id="KW-1185">Reference proteome</keyword>
<reference evidence="1 2" key="1">
    <citation type="submission" date="2024-07" db="EMBL/GenBank/DDBJ databases">
        <title>Characterization of a bacterium isolated from hydrolysated instant sea cucumber by whole-genome sequencing and metabolomics.</title>
        <authorList>
            <person name="Luo X."/>
            <person name="Zhang Z."/>
            <person name="Zheng Z."/>
            <person name="Zhang W."/>
            <person name="Ming T."/>
            <person name="Jiao L."/>
            <person name="Su X."/>
            <person name="Kong F."/>
            <person name="Xu J."/>
        </authorList>
    </citation>
    <scope>NUCLEOTIDE SEQUENCE [LARGE SCALE GENOMIC DNA]</scope>
    <source>
        <strain evidence="1 2">XL-2024</strain>
    </source>
</reference>
<accession>A0ABV3VSZ6</accession>
<sequence length="215" mass="24475">MRLDAELFEQLKQLKIVSEQIAAWIDVEMLDPEYLEREQLGYSIDLEGNSLIHDEEGSWQADWLVIGHMKLTGDPMIIETAEPGQPVAVLMHDMGDWDAGSYLAGSVLKFQVGLQRFLQLIAQKNDNQSTWKITGMELKRIIEEIVTADEYADKDLWESLLNPAFQAARGMEAELTKQVLIMSKRGMSIKEIADMLQLPLKEAYGYLKKAKELQC</sequence>
<gene>
    <name evidence="1" type="ORF">AB1300_02635</name>
</gene>